<dbReference type="Proteomes" id="UP000887116">
    <property type="component" value="Unassembled WGS sequence"/>
</dbReference>
<accession>A0A8X6FHS2</accession>
<dbReference type="OrthoDB" id="9355041at2759"/>
<protein>
    <recommendedName>
        <fullName evidence="3">Ig-like domain-containing protein</fullName>
    </recommendedName>
</protein>
<comment type="caution">
    <text evidence="1">The sequence shown here is derived from an EMBL/GenBank/DDBJ whole genome shotgun (WGS) entry which is preliminary data.</text>
</comment>
<evidence type="ECO:0000313" key="2">
    <source>
        <dbReference type="Proteomes" id="UP000887116"/>
    </source>
</evidence>
<gene>
    <name evidence="1" type="primary">AVEN_100529_1</name>
    <name evidence="1" type="ORF">TNCT_527881</name>
</gene>
<dbReference type="InterPro" id="IPR036179">
    <property type="entry name" value="Ig-like_dom_sf"/>
</dbReference>
<reference evidence="1" key="1">
    <citation type="submission" date="2020-07" db="EMBL/GenBank/DDBJ databases">
        <title>Multicomponent nature underlies the extraordinary mechanical properties of spider dragline silk.</title>
        <authorList>
            <person name="Kono N."/>
            <person name="Nakamura H."/>
            <person name="Mori M."/>
            <person name="Yoshida Y."/>
            <person name="Ohtoshi R."/>
            <person name="Malay A.D."/>
            <person name="Moran D.A.P."/>
            <person name="Tomita M."/>
            <person name="Numata K."/>
            <person name="Arakawa K."/>
        </authorList>
    </citation>
    <scope>NUCLEOTIDE SEQUENCE</scope>
</reference>
<name>A0A8X6FHS2_TRICU</name>
<sequence length="149" mass="16875">MFQKEEVVCLKLILDIYENEATSSTGSGRRNSETKQRLGVVHVEPSAHNILGLELVVEEVRYRDQGVFTCSAVVDGREITIKFTLKVYLSIMFWDTPEVQIGKEGTDYMIMCNVRADPSPIVSWYVNDSLIFDATVTLNLSWGQRRPAV</sequence>
<organism evidence="1 2">
    <name type="scientific">Trichonephila clavata</name>
    <name type="common">Joro spider</name>
    <name type="synonym">Nephila clavata</name>
    <dbReference type="NCBI Taxonomy" id="2740835"/>
    <lineage>
        <taxon>Eukaryota</taxon>
        <taxon>Metazoa</taxon>
        <taxon>Ecdysozoa</taxon>
        <taxon>Arthropoda</taxon>
        <taxon>Chelicerata</taxon>
        <taxon>Arachnida</taxon>
        <taxon>Araneae</taxon>
        <taxon>Araneomorphae</taxon>
        <taxon>Entelegynae</taxon>
        <taxon>Araneoidea</taxon>
        <taxon>Nephilidae</taxon>
        <taxon>Trichonephila</taxon>
    </lineage>
</organism>
<dbReference type="EMBL" id="BMAO01002466">
    <property type="protein sequence ID" value="GFQ80995.1"/>
    <property type="molecule type" value="Genomic_DNA"/>
</dbReference>
<evidence type="ECO:0008006" key="3">
    <source>
        <dbReference type="Google" id="ProtNLM"/>
    </source>
</evidence>
<keyword evidence="2" id="KW-1185">Reference proteome</keyword>
<dbReference type="AlphaFoldDB" id="A0A8X6FHS2"/>
<proteinExistence type="predicted"/>
<evidence type="ECO:0000313" key="1">
    <source>
        <dbReference type="EMBL" id="GFQ80995.1"/>
    </source>
</evidence>
<dbReference type="SUPFAM" id="SSF48726">
    <property type="entry name" value="Immunoglobulin"/>
    <property type="match status" value="1"/>
</dbReference>